<feature type="compositionally biased region" description="Gly residues" evidence="1">
    <location>
        <begin position="62"/>
        <end position="85"/>
    </location>
</feature>
<reference evidence="2" key="1">
    <citation type="journal article" date="2020" name="Stud. Mycol.">
        <title>101 Dothideomycetes genomes: a test case for predicting lifestyles and emergence of pathogens.</title>
        <authorList>
            <person name="Haridas S."/>
            <person name="Albert R."/>
            <person name="Binder M."/>
            <person name="Bloem J."/>
            <person name="Labutti K."/>
            <person name="Salamov A."/>
            <person name="Andreopoulos B."/>
            <person name="Baker S."/>
            <person name="Barry K."/>
            <person name="Bills G."/>
            <person name="Bluhm B."/>
            <person name="Cannon C."/>
            <person name="Castanera R."/>
            <person name="Culley D."/>
            <person name="Daum C."/>
            <person name="Ezra D."/>
            <person name="Gonzalez J."/>
            <person name="Henrissat B."/>
            <person name="Kuo A."/>
            <person name="Liang C."/>
            <person name="Lipzen A."/>
            <person name="Lutzoni F."/>
            <person name="Magnuson J."/>
            <person name="Mondo S."/>
            <person name="Nolan M."/>
            <person name="Ohm R."/>
            <person name="Pangilinan J."/>
            <person name="Park H.-J."/>
            <person name="Ramirez L."/>
            <person name="Alfaro M."/>
            <person name="Sun H."/>
            <person name="Tritt A."/>
            <person name="Yoshinaga Y."/>
            <person name="Zwiers L.-H."/>
            <person name="Turgeon B."/>
            <person name="Goodwin S."/>
            <person name="Spatafora J."/>
            <person name="Crous P."/>
            <person name="Grigoriev I."/>
        </authorList>
    </citation>
    <scope>NUCLEOTIDE SEQUENCE</scope>
    <source>
        <strain evidence="2">CBS 379.55</strain>
    </source>
</reference>
<dbReference type="Proteomes" id="UP000800097">
    <property type="component" value="Unassembled WGS sequence"/>
</dbReference>
<name>A0A6A6JF81_WESOR</name>
<dbReference type="OrthoDB" id="5598843at2759"/>
<dbReference type="RefSeq" id="XP_033652611.1">
    <property type="nucleotide sequence ID" value="XM_033798681.1"/>
</dbReference>
<feature type="compositionally biased region" description="Polar residues" evidence="1">
    <location>
        <begin position="26"/>
        <end position="36"/>
    </location>
</feature>
<sequence>MSGAGDNRWRRSGQGAANRDRGQNPEGRSSGTSTPTREGGGNKQQQQQQQQQGGMTAVSGNVWGGGAGKVKGVGGAQGGGGGGGQVEPQQQSQQQQQQQQQQHVPVKEFNAEEVREFLKKRYLETIGDLPAVHYKVQGDSVAKRGSGVWQTRGNMSHLMPNGRDFVQELKKQLVSLEQKRAS</sequence>
<gene>
    <name evidence="2" type="ORF">EI97DRAFT_434636</name>
</gene>
<proteinExistence type="predicted"/>
<feature type="region of interest" description="Disordered" evidence="1">
    <location>
        <begin position="1"/>
        <end position="107"/>
    </location>
</feature>
<organism evidence="2 3">
    <name type="scientific">Westerdykella ornata</name>
    <dbReference type="NCBI Taxonomy" id="318751"/>
    <lineage>
        <taxon>Eukaryota</taxon>
        <taxon>Fungi</taxon>
        <taxon>Dikarya</taxon>
        <taxon>Ascomycota</taxon>
        <taxon>Pezizomycotina</taxon>
        <taxon>Dothideomycetes</taxon>
        <taxon>Pleosporomycetidae</taxon>
        <taxon>Pleosporales</taxon>
        <taxon>Sporormiaceae</taxon>
        <taxon>Westerdykella</taxon>
    </lineage>
</organism>
<evidence type="ECO:0000313" key="3">
    <source>
        <dbReference type="Proteomes" id="UP000800097"/>
    </source>
</evidence>
<protein>
    <submittedName>
        <fullName evidence="2">Uncharacterized protein</fullName>
    </submittedName>
</protein>
<dbReference type="EMBL" id="ML986499">
    <property type="protein sequence ID" value="KAF2275072.1"/>
    <property type="molecule type" value="Genomic_DNA"/>
</dbReference>
<keyword evidence="3" id="KW-1185">Reference proteome</keyword>
<dbReference type="AlphaFoldDB" id="A0A6A6JF81"/>
<evidence type="ECO:0000313" key="2">
    <source>
        <dbReference type="EMBL" id="KAF2275072.1"/>
    </source>
</evidence>
<dbReference type="GeneID" id="54551856"/>
<evidence type="ECO:0000256" key="1">
    <source>
        <dbReference type="SAM" id="MobiDB-lite"/>
    </source>
</evidence>
<feature type="compositionally biased region" description="Low complexity" evidence="1">
    <location>
        <begin position="86"/>
        <end position="104"/>
    </location>
</feature>
<accession>A0A6A6JF81</accession>